<dbReference type="PANTHER" id="PTHR40087:SF1">
    <property type="entry name" value="PHENOLIC ACID DECARBOXYLASE PADC"/>
    <property type="match status" value="1"/>
</dbReference>
<dbReference type="Pfam" id="PF05870">
    <property type="entry name" value="PA_decarbox"/>
    <property type="match status" value="1"/>
</dbReference>
<dbReference type="InterPro" id="IPR012674">
    <property type="entry name" value="Calycin"/>
</dbReference>
<name>A0ABV6EYE0_9BRAD</name>
<dbReference type="RefSeq" id="WP_378391224.1">
    <property type="nucleotide sequence ID" value="NZ_JBHLWM010000008.1"/>
</dbReference>
<dbReference type="CDD" id="cd14241">
    <property type="entry name" value="PAD"/>
    <property type="match status" value="1"/>
</dbReference>
<comment type="caution">
    <text evidence="1">The sequence shown here is derived from an EMBL/GenBank/DDBJ whole genome shotgun (WGS) entry which is preliminary data.</text>
</comment>
<protein>
    <submittedName>
        <fullName evidence="1">Phenolic acid decarboxylase</fullName>
    </submittedName>
</protein>
<organism evidence="1 2">
    <name type="scientific">Rhodopseudomonas telluris</name>
    <dbReference type="NCBI Taxonomy" id="644215"/>
    <lineage>
        <taxon>Bacteria</taxon>
        <taxon>Pseudomonadati</taxon>
        <taxon>Pseudomonadota</taxon>
        <taxon>Alphaproteobacteria</taxon>
        <taxon>Hyphomicrobiales</taxon>
        <taxon>Nitrobacteraceae</taxon>
        <taxon>Rhodopseudomonas</taxon>
    </lineage>
</organism>
<sequence>MSQVSESLNPAELVYLVGRHFIYTYDNGWQYEFYVKNETTVDYRIHSGMVGGRWVRDQFVHIVRLDEQVCKISWDEPTGTCVSVAVNLAARRIHGVVFFPDWIVKDPKKTVCYQNDHLDQMRVYRDAGPTYPKLVVDEFATITFMEKLGRDDQTVIACPPAELPPGYASRRN</sequence>
<dbReference type="EMBL" id="JBHLWM010000008">
    <property type="protein sequence ID" value="MFC0242856.1"/>
    <property type="molecule type" value="Genomic_DNA"/>
</dbReference>
<dbReference type="Proteomes" id="UP001589775">
    <property type="component" value="Unassembled WGS sequence"/>
</dbReference>
<keyword evidence="2" id="KW-1185">Reference proteome</keyword>
<gene>
    <name evidence="1" type="ORF">ACFFJ6_20375</name>
</gene>
<dbReference type="SUPFAM" id="SSF50814">
    <property type="entry name" value="Lipocalins"/>
    <property type="match status" value="1"/>
</dbReference>
<evidence type="ECO:0000313" key="1">
    <source>
        <dbReference type="EMBL" id="MFC0242856.1"/>
    </source>
</evidence>
<evidence type="ECO:0000313" key="2">
    <source>
        <dbReference type="Proteomes" id="UP001589775"/>
    </source>
</evidence>
<dbReference type="InterPro" id="IPR008729">
    <property type="entry name" value="PA_de_COase"/>
</dbReference>
<dbReference type="Gene3D" id="2.40.128.20">
    <property type="match status" value="1"/>
</dbReference>
<dbReference type="PANTHER" id="PTHR40087">
    <property type="entry name" value="PHENOLIC ACID DECARBOXYLASE PADC"/>
    <property type="match status" value="1"/>
</dbReference>
<proteinExistence type="predicted"/>
<reference evidence="1 2" key="1">
    <citation type="submission" date="2024-09" db="EMBL/GenBank/DDBJ databases">
        <authorList>
            <person name="Sun Q."/>
            <person name="Mori K."/>
        </authorList>
    </citation>
    <scope>NUCLEOTIDE SEQUENCE [LARGE SCALE GENOMIC DNA]</scope>
    <source>
        <strain evidence="1 2">KCTC 23279</strain>
    </source>
</reference>
<accession>A0ABV6EYE0</accession>